<name>A0ACD3QP05_LARCR</name>
<dbReference type="EMBL" id="CM011689">
    <property type="protein sequence ID" value="TMS08951.1"/>
    <property type="molecule type" value="Genomic_DNA"/>
</dbReference>
<dbReference type="Proteomes" id="UP000793456">
    <property type="component" value="Chromosome XVI"/>
</dbReference>
<evidence type="ECO:0000313" key="1">
    <source>
        <dbReference type="EMBL" id="TMS08951.1"/>
    </source>
</evidence>
<gene>
    <name evidence="1" type="ORF">E3U43_014498</name>
</gene>
<organism evidence="1 2">
    <name type="scientific">Larimichthys crocea</name>
    <name type="common">Large yellow croaker</name>
    <name type="synonym">Pseudosciaena crocea</name>
    <dbReference type="NCBI Taxonomy" id="215358"/>
    <lineage>
        <taxon>Eukaryota</taxon>
        <taxon>Metazoa</taxon>
        <taxon>Chordata</taxon>
        <taxon>Craniata</taxon>
        <taxon>Vertebrata</taxon>
        <taxon>Euteleostomi</taxon>
        <taxon>Actinopterygii</taxon>
        <taxon>Neopterygii</taxon>
        <taxon>Teleostei</taxon>
        <taxon>Neoteleostei</taxon>
        <taxon>Acanthomorphata</taxon>
        <taxon>Eupercaria</taxon>
        <taxon>Sciaenidae</taxon>
        <taxon>Larimichthys</taxon>
    </lineage>
</organism>
<comment type="caution">
    <text evidence="1">The sequence shown here is derived from an EMBL/GenBank/DDBJ whole genome shotgun (WGS) entry which is preliminary data.</text>
</comment>
<protein>
    <submittedName>
        <fullName evidence="1">Uncharacterized protein</fullName>
    </submittedName>
</protein>
<sequence length="131" mass="13632">MALKLIQRVPPLLGRYPHAGAARLLSTGPAAQPVCVACLCTSSGGCIRTQGCRKLQQDCRRRSFTTTTTIKEAVLCSQQLCGTPQGFMAPVPSDPAAPTHICRGGVFPAAPVELLLIPAGLHTAALGGDRV</sequence>
<reference evidence="1" key="1">
    <citation type="submission" date="2018-11" db="EMBL/GenBank/DDBJ databases">
        <title>The sequence and de novo assembly of Larimichthys crocea genome using PacBio and Hi-C technologies.</title>
        <authorList>
            <person name="Xu P."/>
            <person name="Chen B."/>
            <person name="Zhou Z."/>
            <person name="Ke Q."/>
            <person name="Wu Y."/>
            <person name="Bai H."/>
            <person name="Pu F."/>
        </authorList>
    </citation>
    <scope>NUCLEOTIDE SEQUENCE</scope>
    <source>
        <tissue evidence="1">Muscle</tissue>
    </source>
</reference>
<keyword evidence="2" id="KW-1185">Reference proteome</keyword>
<evidence type="ECO:0000313" key="2">
    <source>
        <dbReference type="Proteomes" id="UP000793456"/>
    </source>
</evidence>
<proteinExistence type="predicted"/>
<accession>A0ACD3QP05</accession>